<name>A0AC34GGM5_9BILA</name>
<evidence type="ECO:0000313" key="1">
    <source>
        <dbReference type="Proteomes" id="UP000887579"/>
    </source>
</evidence>
<protein>
    <submittedName>
        <fullName evidence="2">Acyl-CoA dehydrogenase/oxidase N-terminal domain-containing protein</fullName>
    </submittedName>
</protein>
<reference evidence="2" key="1">
    <citation type="submission" date="2022-11" db="UniProtKB">
        <authorList>
            <consortium name="WormBaseParasite"/>
        </authorList>
    </citation>
    <scope>IDENTIFICATION</scope>
</reference>
<organism evidence="1 2">
    <name type="scientific">Panagrolaimus sp. ES5</name>
    <dbReference type="NCBI Taxonomy" id="591445"/>
    <lineage>
        <taxon>Eukaryota</taxon>
        <taxon>Metazoa</taxon>
        <taxon>Ecdysozoa</taxon>
        <taxon>Nematoda</taxon>
        <taxon>Chromadorea</taxon>
        <taxon>Rhabditida</taxon>
        <taxon>Tylenchina</taxon>
        <taxon>Panagrolaimomorpha</taxon>
        <taxon>Panagrolaimoidea</taxon>
        <taxon>Panagrolaimidae</taxon>
        <taxon>Panagrolaimus</taxon>
    </lineage>
</organism>
<accession>A0AC34GGM5</accession>
<dbReference type="Proteomes" id="UP000887579">
    <property type="component" value="Unplaced"/>
</dbReference>
<dbReference type="WBParaSite" id="ES5_v2.g28731.t1">
    <property type="protein sequence ID" value="ES5_v2.g28731.t1"/>
    <property type="gene ID" value="ES5_v2.g28731"/>
</dbReference>
<evidence type="ECO:0000313" key="2">
    <source>
        <dbReference type="WBParaSite" id="ES5_v2.g28731.t1"/>
    </source>
</evidence>
<sequence>MDKSVLEGCFENGLMGLEVPSKYDGPEASFFNTVLVVEELARVDPSVSVYCDVQNTLIAPLIIQLGSEEQKQKYLTRVHKDWVSFFLNN</sequence>
<proteinExistence type="predicted"/>